<proteinExistence type="predicted"/>
<organism evidence="2 3">
    <name type="scientific">Planktothrix tepida PCC 9214</name>
    <dbReference type="NCBI Taxonomy" id="671072"/>
    <lineage>
        <taxon>Bacteria</taxon>
        <taxon>Bacillati</taxon>
        <taxon>Cyanobacteriota</taxon>
        <taxon>Cyanophyceae</taxon>
        <taxon>Oscillatoriophycideae</taxon>
        <taxon>Oscillatoriales</taxon>
        <taxon>Microcoleaceae</taxon>
        <taxon>Planktothrix</taxon>
    </lineage>
</organism>
<dbReference type="EMBL" id="CZDF01000174">
    <property type="protein sequence ID" value="CUR35443.1"/>
    <property type="molecule type" value="Genomic_DNA"/>
</dbReference>
<dbReference type="InterPro" id="IPR024983">
    <property type="entry name" value="CHAT_dom"/>
</dbReference>
<dbReference type="Pfam" id="PF12770">
    <property type="entry name" value="CHAT"/>
    <property type="match status" value="1"/>
</dbReference>
<feature type="domain" description="CHAT" evidence="1">
    <location>
        <begin position="9"/>
        <end position="133"/>
    </location>
</feature>
<dbReference type="AlphaFoldDB" id="A0A1J1LS65"/>
<protein>
    <recommendedName>
        <fullName evidence="1">CHAT domain-containing protein</fullName>
    </recommendedName>
</protein>
<name>A0A1J1LS65_9CYAN</name>
<gene>
    <name evidence="2" type="ORF">PL9214670069</name>
</gene>
<evidence type="ECO:0000259" key="1">
    <source>
        <dbReference type="Pfam" id="PF12770"/>
    </source>
</evidence>
<dbReference type="STRING" id="671072.PL9214670069"/>
<reference evidence="3" key="1">
    <citation type="submission" date="2015-10" db="EMBL/GenBank/DDBJ databases">
        <authorList>
            <person name="Regsiter A."/>
            <person name="william w."/>
        </authorList>
    </citation>
    <scope>NUCLEOTIDE SEQUENCE [LARGE SCALE GENOMIC DNA]</scope>
</reference>
<dbReference type="RefSeq" id="WP_072722409.1">
    <property type="nucleotide sequence ID" value="NZ_LN889815.1"/>
</dbReference>
<keyword evidence="3" id="KW-1185">Reference proteome</keyword>
<evidence type="ECO:0000313" key="3">
    <source>
        <dbReference type="Proteomes" id="UP000184315"/>
    </source>
</evidence>
<evidence type="ECO:0000313" key="2">
    <source>
        <dbReference type="EMBL" id="CUR35443.1"/>
    </source>
</evidence>
<accession>A0A1J1LS65</accession>
<dbReference type="Proteomes" id="UP000184315">
    <property type="component" value="Unassembled WGS sequence"/>
</dbReference>
<sequence>MSASLFLGHIASHGNFKTDTPDDSSAIMLDYNEHLTLDDFLNTKIESHIQKTRPAFVFNSCHSGRQSWALRGLGGWPNHLIGMGAGLFLAPLWPVSDSCALQFAKQFYQELLRGKTVAEAMLSSRLAIKDVSQGDSSWLAYSVYAHPNAKVKIIQTGSSEKPDF</sequence>